<protein>
    <submittedName>
        <fullName evidence="2">Uncharacterized protein</fullName>
    </submittedName>
</protein>
<dbReference type="EMBL" id="JADIMS010000015">
    <property type="protein sequence ID" value="MBO8449686.1"/>
    <property type="molecule type" value="Genomic_DNA"/>
</dbReference>
<evidence type="ECO:0000256" key="1">
    <source>
        <dbReference type="SAM" id="SignalP"/>
    </source>
</evidence>
<reference evidence="2" key="1">
    <citation type="submission" date="2020-10" db="EMBL/GenBank/DDBJ databases">
        <authorList>
            <person name="Gilroy R."/>
        </authorList>
    </citation>
    <scope>NUCLEOTIDE SEQUENCE</scope>
    <source>
        <strain evidence="2">B3-4054</strain>
    </source>
</reference>
<sequence>MKKSSALFACLFLAAAFCFAQTVPENEAADGPQAEVSIAFTERSIYYPGPDRPVPVTFTVTNPGPGPLRFKLADDRFFSLAFRARNTANRTLPESEEWIRRRSGASQIYFREITLEAGESYSFTENVKDYLSIPEPGLYLLECAFFPELRRLPDYSEPNLTSNRLTLEIKPEPAPAAAAGYLGGGTQTEGILQPQPLSPDQVVATVLAARQKSQWERFFLYLDLEAMLNDDPVRRRRFQAESESGRREMIENYKTELMQSRAENEISLVPADFQIERTSYTESEGTVTVIEWFDYISFRERKRFTYNLARRDNIWRINGYTVDNLGTE</sequence>
<dbReference type="Proteomes" id="UP000823616">
    <property type="component" value="Unassembled WGS sequence"/>
</dbReference>
<reference evidence="2" key="2">
    <citation type="journal article" date="2021" name="PeerJ">
        <title>Extensive microbial diversity within the chicken gut microbiome revealed by metagenomics and culture.</title>
        <authorList>
            <person name="Gilroy R."/>
            <person name="Ravi A."/>
            <person name="Getino M."/>
            <person name="Pursley I."/>
            <person name="Horton D.L."/>
            <person name="Alikhan N.F."/>
            <person name="Baker D."/>
            <person name="Gharbi K."/>
            <person name="Hall N."/>
            <person name="Watson M."/>
            <person name="Adriaenssens E.M."/>
            <person name="Foster-Nyarko E."/>
            <person name="Jarju S."/>
            <person name="Secka A."/>
            <person name="Antonio M."/>
            <person name="Oren A."/>
            <person name="Chaudhuri R.R."/>
            <person name="La Ragione R."/>
            <person name="Hildebrand F."/>
            <person name="Pallen M.J."/>
        </authorList>
    </citation>
    <scope>NUCLEOTIDE SEQUENCE</scope>
    <source>
        <strain evidence="2">B3-4054</strain>
    </source>
</reference>
<feature type="chain" id="PRO_5039336214" evidence="1">
    <location>
        <begin position="21"/>
        <end position="328"/>
    </location>
</feature>
<dbReference type="AlphaFoldDB" id="A0A9D9HFN1"/>
<feature type="signal peptide" evidence="1">
    <location>
        <begin position="1"/>
        <end position="20"/>
    </location>
</feature>
<accession>A0A9D9HFN1</accession>
<comment type="caution">
    <text evidence="2">The sequence shown here is derived from an EMBL/GenBank/DDBJ whole genome shotgun (WGS) entry which is preliminary data.</text>
</comment>
<name>A0A9D9HFN1_9SPIR</name>
<gene>
    <name evidence="2" type="ORF">IAA96_01110</name>
</gene>
<keyword evidence="1" id="KW-0732">Signal</keyword>
<evidence type="ECO:0000313" key="3">
    <source>
        <dbReference type="Proteomes" id="UP000823616"/>
    </source>
</evidence>
<proteinExistence type="predicted"/>
<evidence type="ECO:0000313" key="2">
    <source>
        <dbReference type="EMBL" id="MBO8449686.1"/>
    </source>
</evidence>
<organism evidence="2 3">
    <name type="scientific">Candidatus Avitreponema avistercoris</name>
    <dbReference type="NCBI Taxonomy" id="2840705"/>
    <lineage>
        <taxon>Bacteria</taxon>
        <taxon>Pseudomonadati</taxon>
        <taxon>Spirochaetota</taxon>
        <taxon>Spirochaetia</taxon>
        <taxon>Spirochaetales</taxon>
        <taxon>Candidatus Avitreponema</taxon>
    </lineage>
</organism>